<accession>A0A5E4TMU1</accession>
<gene>
    <name evidence="2" type="ORF">DBA34_17240</name>
    <name evidence="3" type="ORF">DBB29_13150</name>
    <name evidence="4" type="ORF">PCE31107_01470</name>
</gene>
<dbReference type="PROSITE" id="PS50043">
    <property type="entry name" value="HTH_LUXR_2"/>
    <property type="match status" value="1"/>
</dbReference>
<reference evidence="2" key="1">
    <citation type="submission" date="2018-04" db="EMBL/GenBank/DDBJ databases">
        <authorList>
            <person name="Jy Z."/>
        </authorList>
    </citation>
    <scope>NUCLEOTIDE SEQUENCE</scope>
    <source>
        <strain evidence="3">AS13</strain>
        <strain evidence="2">LA18</strain>
    </source>
</reference>
<dbReference type="SUPFAM" id="SSF46894">
    <property type="entry name" value="C-terminal effector domain of the bipartite response regulators"/>
    <property type="match status" value="1"/>
</dbReference>
<name>A0A5E4TMU1_9BURK</name>
<dbReference type="EMBL" id="QAIC01000041">
    <property type="protein sequence ID" value="MDN4574992.1"/>
    <property type="molecule type" value="Genomic_DNA"/>
</dbReference>
<evidence type="ECO:0000313" key="6">
    <source>
        <dbReference type="Proteomes" id="UP001172788"/>
    </source>
</evidence>
<reference evidence="4 5" key="2">
    <citation type="submission" date="2019-08" db="EMBL/GenBank/DDBJ databases">
        <authorList>
            <person name="Peeters C."/>
        </authorList>
    </citation>
    <scope>NUCLEOTIDE SEQUENCE [LARGE SCALE GENOMIC DNA]</scope>
    <source>
        <strain evidence="4 5">LMG 31107</strain>
    </source>
</reference>
<protein>
    <submittedName>
        <fullName evidence="4">LuxR family transcriptional regulator</fullName>
    </submittedName>
</protein>
<proteinExistence type="predicted"/>
<dbReference type="GO" id="GO:0006355">
    <property type="term" value="P:regulation of DNA-templated transcription"/>
    <property type="evidence" value="ECO:0007669"/>
    <property type="project" value="InterPro"/>
</dbReference>
<dbReference type="SMART" id="SM00421">
    <property type="entry name" value="HTH_LUXR"/>
    <property type="match status" value="1"/>
</dbReference>
<dbReference type="InterPro" id="IPR000792">
    <property type="entry name" value="Tscrpt_reg_LuxR_C"/>
</dbReference>
<dbReference type="InterPro" id="IPR000014">
    <property type="entry name" value="PAS"/>
</dbReference>
<dbReference type="SUPFAM" id="SSF55785">
    <property type="entry name" value="PYP-like sensor domain (PAS domain)"/>
    <property type="match status" value="1"/>
</dbReference>
<evidence type="ECO:0000259" key="1">
    <source>
        <dbReference type="PROSITE" id="PS50043"/>
    </source>
</evidence>
<feature type="domain" description="HTH luxR-type" evidence="1">
    <location>
        <begin position="141"/>
        <end position="204"/>
    </location>
</feature>
<dbReference type="InterPro" id="IPR035965">
    <property type="entry name" value="PAS-like_dom_sf"/>
</dbReference>
<dbReference type="PRINTS" id="PR00038">
    <property type="entry name" value="HTHLUXR"/>
</dbReference>
<dbReference type="Pfam" id="PF13426">
    <property type="entry name" value="PAS_9"/>
    <property type="match status" value="1"/>
</dbReference>
<dbReference type="Gene3D" id="3.30.450.20">
    <property type="entry name" value="PAS domain"/>
    <property type="match status" value="1"/>
</dbReference>
<dbReference type="CDD" id="cd06170">
    <property type="entry name" value="LuxR_C_like"/>
    <property type="match status" value="1"/>
</dbReference>
<dbReference type="Gene3D" id="1.10.10.10">
    <property type="entry name" value="Winged helix-like DNA-binding domain superfamily/Winged helix DNA-binding domain"/>
    <property type="match status" value="1"/>
</dbReference>
<organism evidence="4 5">
    <name type="scientific">Pandoraea cepalis</name>
    <dbReference type="NCBI Taxonomy" id="2508294"/>
    <lineage>
        <taxon>Bacteria</taxon>
        <taxon>Pseudomonadati</taxon>
        <taxon>Pseudomonadota</taxon>
        <taxon>Betaproteobacteria</taxon>
        <taxon>Burkholderiales</taxon>
        <taxon>Burkholderiaceae</taxon>
        <taxon>Pandoraea</taxon>
    </lineage>
</organism>
<dbReference type="Proteomes" id="UP001172788">
    <property type="component" value="Unassembled WGS sequence"/>
</dbReference>
<dbReference type="GO" id="GO:0003677">
    <property type="term" value="F:DNA binding"/>
    <property type="evidence" value="ECO:0007669"/>
    <property type="project" value="InterPro"/>
</dbReference>
<evidence type="ECO:0000313" key="4">
    <source>
        <dbReference type="EMBL" id="VVD87858.1"/>
    </source>
</evidence>
<sequence length="204" mass="22776">MDDMTAGALASEPIDYEQVFANVPVALMVTRRRVISACNKQFLDMFRTSGDAVIGQSVRILYPNQVAFDRFGARVIPALKKFGRIMEPRAMQRLDGQLFWVNVTGVSEHRDDPYREALWFFSEMGASMSLSGGASAANKRLAETKHSMTKRERDVAALLIQNQTAKEIGIVLGISPRTVEVFRGKLLKKFDVPTTHELVKTLLA</sequence>
<dbReference type="Pfam" id="PF00196">
    <property type="entry name" value="GerE"/>
    <property type="match status" value="1"/>
</dbReference>
<dbReference type="Proteomes" id="UP001172791">
    <property type="component" value="Unassembled WGS sequence"/>
</dbReference>
<dbReference type="EMBL" id="QAID01000042">
    <property type="protein sequence ID" value="MDN4579062.1"/>
    <property type="molecule type" value="Genomic_DNA"/>
</dbReference>
<evidence type="ECO:0000313" key="2">
    <source>
        <dbReference type="EMBL" id="MDN4574992.1"/>
    </source>
</evidence>
<dbReference type="InterPro" id="IPR036388">
    <property type="entry name" value="WH-like_DNA-bd_sf"/>
</dbReference>
<dbReference type="EMBL" id="CABPRY010000002">
    <property type="protein sequence ID" value="VVD87858.1"/>
    <property type="molecule type" value="Genomic_DNA"/>
</dbReference>
<dbReference type="RefSeq" id="WP_130026822.1">
    <property type="nucleotide sequence ID" value="NZ_CABPRY010000002.1"/>
</dbReference>
<evidence type="ECO:0000313" key="3">
    <source>
        <dbReference type="EMBL" id="MDN4579062.1"/>
    </source>
</evidence>
<keyword evidence="6" id="KW-1185">Reference proteome</keyword>
<dbReference type="InterPro" id="IPR016032">
    <property type="entry name" value="Sig_transdc_resp-reg_C-effctor"/>
</dbReference>
<dbReference type="Proteomes" id="UP000396788">
    <property type="component" value="Unassembled WGS sequence"/>
</dbReference>
<dbReference type="CDD" id="cd00130">
    <property type="entry name" value="PAS"/>
    <property type="match status" value="1"/>
</dbReference>
<evidence type="ECO:0000313" key="5">
    <source>
        <dbReference type="Proteomes" id="UP000396788"/>
    </source>
</evidence>
<dbReference type="AlphaFoldDB" id="A0A5E4TMU1"/>